<feature type="region of interest" description="Disordered" evidence="1">
    <location>
        <begin position="889"/>
        <end position="930"/>
    </location>
</feature>
<feature type="transmembrane region" description="Helical" evidence="2">
    <location>
        <begin position="543"/>
        <end position="566"/>
    </location>
</feature>
<feature type="transmembrane region" description="Helical" evidence="2">
    <location>
        <begin position="503"/>
        <end position="523"/>
    </location>
</feature>
<feature type="transmembrane region" description="Helical" evidence="2">
    <location>
        <begin position="780"/>
        <end position="799"/>
    </location>
</feature>
<dbReference type="Gene3D" id="2.120.10.80">
    <property type="entry name" value="Kelch-type beta propeller"/>
    <property type="match status" value="2"/>
</dbReference>
<dbReference type="SUPFAM" id="SSF117281">
    <property type="entry name" value="Kelch motif"/>
    <property type="match status" value="1"/>
</dbReference>
<comment type="caution">
    <text evidence="4">The sequence shown here is derived from an EMBL/GenBank/DDBJ whole genome shotgun (WGS) entry which is preliminary data.</text>
</comment>
<dbReference type="PANTHER" id="PTHR23244:SF493">
    <property type="entry name" value="GALACTOSE OXIDASE, CENTRAL DOMAIN FAMILY PROTEIN"/>
    <property type="match status" value="1"/>
</dbReference>
<reference evidence="4" key="1">
    <citation type="submission" date="2023-03" db="EMBL/GenBank/DDBJ databases">
        <title>Massive genome expansion in bonnet fungi (Mycena s.s.) driven by repeated elements and novel gene families across ecological guilds.</title>
        <authorList>
            <consortium name="Lawrence Berkeley National Laboratory"/>
            <person name="Harder C.B."/>
            <person name="Miyauchi S."/>
            <person name="Viragh M."/>
            <person name="Kuo A."/>
            <person name="Thoen E."/>
            <person name="Andreopoulos B."/>
            <person name="Lu D."/>
            <person name="Skrede I."/>
            <person name="Drula E."/>
            <person name="Henrissat B."/>
            <person name="Morin E."/>
            <person name="Kohler A."/>
            <person name="Barry K."/>
            <person name="LaButti K."/>
            <person name="Morin E."/>
            <person name="Salamov A."/>
            <person name="Lipzen A."/>
            <person name="Mereny Z."/>
            <person name="Hegedus B."/>
            <person name="Baldrian P."/>
            <person name="Stursova M."/>
            <person name="Weitz H."/>
            <person name="Taylor A."/>
            <person name="Grigoriev I.V."/>
            <person name="Nagy L.G."/>
            <person name="Martin F."/>
            <person name="Kauserud H."/>
        </authorList>
    </citation>
    <scope>NUCLEOTIDE SEQUENCE</scope>
    <source>
        <strain evidence="4">9144</strain>
    </source>
</reference>
<dbReference type="InterPro" id="IPR015915">
    <property type="entry name" value="Kelch-typ_b-propeller"/>
</dbReference>
<protein>
    <recommendedName>
        <fullName evidence="6">Galactose oxidase</fullName>
    </recommendedName>
</protein>
<feature type="compositionally biased region" description="Low complexity" evidence="1">
    <location>
        <begin position="463"/>
        <end position="491"/>
    </location>
</feature>
<evidence type="ECO:0000256" key="3">
    <source>
        <dbReference type="SAM" id="SignalP"/>
    </source>
</evidence>
<dbReference type="PANTHER" id="PTHR23244">
    <property type="entry name" value="KELCH REPEAT DOMAIN"/>
    <property type="match status" value="1"/>
</dbReference>
<evidence type="ECO:0000256" key="2">
    <source>
        <dbReference type="SAM" id="Phobius"/>
    </source>
</evidence>
<feature type="region of interest" description="Disordered" evidence="1">
    <location>
        <begin position="463"/>
        <end position="494"/>
    </location>
</feature>
<keyword evidence="5" id="KW-1185">Reference proteome</keyword>
<feature type="chain" id="PRO_5042292544" description="Galactose oxidase" evidence="3">
    <location>
        <begin position="30"/>
        <end position="930"/>
    </location>
</feature>
<keyword evidence="2" id="KW-0812">Transmembrane</keyword>
<dbReference type="EMBL" id="JARJCW010000002">
    <property type="protein sequence ID" value="KAJ7228672.1"/>
    <property type="molecule type" value="Genomic_DNA"/>
</dbReference>
<feature type="compositionally biased region" description="Basic and acidic residues" evidence="1">
    <location>
        <begin position="623"/>
        <end position="633"/>
    </location>
</feature>
<keyword evidence="2" id="KW-0472">Membrane</keyword>
<dbReference type="AlphaFoldDB" id="A0AAD6YT87"/>
<gene>
    <name evidence="4" type="ORF">GGX14DRAFT_414199</name>
</gene>
<feature type="transmembrane region" description="Helical" evidence="2">
    <location>
        <begin position="805"/>
        <end position="825"/>
    </location>
</feature>
<evidence type="ECO:0000256" key="1">
    <source>
        <dbReference type="SAM" id="MobiDB-lite"/>
    </source>
</evidence>
<keyword evidence="2" id="KW-1133">Transmembrane helix</keyword>
<evidence type="ECO:0000313" key="4">
    <source>
        <dbReference type="EMBL" id="KAJ7228672.1"/>
    </source>
</evidence>
<feature type="region of interest" description="Disordered" evidence="1">
    <location>
        <begin position="623"/>
        <end position="700"/>
    </location>
</feature>
<accession>A0AAD6YT87</accession>
<name>A0AAD6YT87_9AGAR</name>
<proteinExistence type="predicted"/>
<feature type="transmembrane region" description="Helical" evidence="2">
    <location>
        <begin position="586"/>
        <end position="604"/>
    </location>
</feature>
<keyword evidence="3" id="KW-0732">Signal</keyword>
<dbReference type="Proteomes" id="UP001219525">
    <property type="component" value="Unassembled WGS sequence"/>
</dbReference>
<feature type="signal peptide" evidence="3">
    <location>
        <begin position="1"/>
        <end position="29"/>
    </location>
</feature>
<organism evidence="4 5">
    <name type="scientific">Mycena pura</name>
    <dbReference type="NCBI Taxonomy" id="153505"/>
    <lineage>
        <taxon>Eukaryota</taxon>
        <taxon>Fungi</taxon>
        <taxon>Dikarya</taxon>
        <taxon>Basidiomycota</taxon>
        <taxon>Agaricomycotina</taxon>
        <taxon>Agaricomycetes</taxon>
        <taxon>Agaricomycetidae</taxon>
        <taxon>Agaricales</taxon>
        <taxon>Marasmiineae</taxon>
        <taxon>Mycenaceae</taxon>
        <taxon>Mycena</taxon>
    </lineage>
</organism>
<feature type="compositionally biased region" description="Acidic residues" evidence="1">
    <location>
        <begin position="894"/>
        <end position="903"/>
    </location>
</feature>
<dbReference type="SUPFAM" id="SSF50965">
    <property type="entry name" value="Galactose oxidase, central domain"/>
    <property type="match status" value="1"/>
</dbReference>
<evidence type="ECO:0008006" key="6">
    <source>
        <dbReference type="Google" id="ProtNLM"/>
    </source>
</evidence>
<evidence type="ECO:0000313" key="5">
    <source>
        <dbReference type="Proteomes" id="UP001219525"/>
    </source>
</evidence>
<dbReference type="InterPro" id="IPR011043">
    <property type="entry name" value="Gal_Oxase/kelch_b-propeller"/>
</dbReference>
<sequence length="930" mass="98856">MARGLYAQAVSLAFLAVFSLFPQCPLVQAAISADPTPPYQWLNITGLLQGSTRPPGLKDASMGYDETSRSIIIFGGEASSTVPQGQTYLLDLNTLTWSVPTPPTTLTRTPPARSAAGTILSISSRNGFIVVGGKGADGAALSDVWEYDFNHAFWTEINISPSDGPSPRWGSSGGIDIRVPAVSDLNLPGPNNTFWLWGGSNGTSAFSDLWRLNVSGALGSNLPDDTEGSWEHLPLSSLPGVVNQGGSVIFNQIVTSGGCNNTTVPADSCAVQETYVINAGSTSGATEMATLNCPAPRLSPVVIPSGNTNSNTFASQMLVLLGTFNNSLWNDGDGLKQGEVAILDVMTQSWTRILPSGDPGTSGKESFPSPREGAAAVMFPLSLVGDTRTISSDVIVFGGKDESGNYLSEMWVLRSYNGVVTQADPKWSGFGDGKLQTGPNAAGVGVQNTFITSCAFSVAPSGSPTASHPTASHPTASSSGGAGPTPSSGASDSMPATQLNTSLLHKLFAPISIALLLPSFVLFRSTSRFFNSDPDRVLPRIWFYVSLLLAAAAYGLGIGGIITSFTSLTSTVSTRPPTLSTVHGRAGLSLFICLYGLAPFLVLLHASTKSIHLADADEAQKCVDSDGSEKDQLPRSTPSPALSTRRRTQSWGPSGLRKAHDSMSLDSGSAELSDPFPSAPAQRTFEVLNRPARTRRASGRHSVPLVELTQHSGSHSYGELDWLNRRRSLDAVGELDFPLDQAAAAAALPPSTPGGTLLEAPIQTASPSSMPRPTFVPLRLIFQAFLLAFCVFTLVTLWSKAPKSTFAIFLIWTAAFYSFLIASAWRGKPDRSTGSVLFTRLRTEPRTTAPRPSVSDTLPETDENAAFPYIHHRPAYRRALLTDTIGIAPQVTTDTEEDDDRAEDEMRRRDISIVSSYPKRPLRITNPSPS</sequence>
<dbReference type="Pfam" id="PF24681">
    <property type="entry name" value="Kelch_KLHDC2_KLHL20_DRC7"/>
    <property type="match status" value="1"/>
</dbReference>